<evidence type="ECO:0000256" key="1">
    <source>
        <dbReference type="ARBA" id="ARBA00000085"/>
    </source>
</evidence>
<dbReference type="GO" id="GO:0004673">
    <property type="term" value="F:protein histidine kinase activity"/>
    <property type="evidence" value="ECO:0007669"/>
    <property type="project" value="UniProtKB-EC"/>
</dbReference>
<feature type="domain" description="Histidine kinase" evidence="10">
    <location>
        <begin position="611"/>
        <end position="847"/>
    </location>
</feature>
<dbReference type="InterPro" id="IPR004358">
    <property type="entry name" value="Sig_transdc_His_kin-like_C"/>
</dbReference>
<dbReference type="SMART" id="SM00387">
    <property type="entry name" value="HATPase_c"/>
    <property type="match status" value="1"/>
</dbReference>
<dbReference type="Pfam" id="PF02518">
    <property type="entry name" value="HATPase_c"/>
    <property type="match status" value="1"/>
</dbReference>
<dbReference type="InterPro" id="IPR005467">
    <property type="entry name" value="His_kinase_dom"/>
</dbReference>
<dbReference type="InterPro" id="IPR003594">
    <property type="entry name" value="HATPase_dom"/>
</dbReference>
<dbReference type="GO" id="GO:0000160">
    <property type="term" value="P:phosphorelay signal transduction system"/>
    <property type="evidence" value="ECO:0007669"/>
    <property type="project" value="UniProtKB-KW"/>
</dbReference>
<keyword evidence="5" id="KW-0547">Nucleotide-binding</keyword>
<dbReference type="PRINTS" id="PR00344">
    <property type="entry name" value="BCTRLSENSOR"/>
</dbReference>
<comment type="catalytic activity">
    <reaction evidence="1">
        <text>ATP + protein L-histidine = ADP + protein N-phospho-L-histidine.</text>
        <dbReference type="EC" id="2.7.13.3"/>
    </reaction>
</comment>
<evidence type="ECO:0000256" key="9">
    <source>
        <dbReference type="SAM" id="MobiDB-lite"/>
    </source>
</evidence>
<sequence length="850" mass="94884">MKVPFKVSARAARLIGRENVATSQGAVTELVKNGYDADATVCAVLFLPRWKTSPKTLSAREHNLLIHAFPATGAMFESFGDTWREKGEVSAAERATLDAAYAGFLDLWIIDNGHGMSASTIEERWMVIGTNAKEMDGLSVGGRVVTGAKGIGRFALDRLGQECELQSAVAGAKRAHWLVDWTEFEGAGKIISDVKAVLETEQGTLNAYLESQGLAELLPTVGPARLGEGAPIKYETGTAIKITLLNDIWDKRDSLRLKETLEALLPPHDRSDFDIFVYDHRVPTESGFIDNFPPDQFDYRMLADVMANGDIKIRLARQEIDVAAIRPRVFTLPSMQQEPYRKQDFNAGEVTIDTNLSTILGIAKDQLGDYLSVGPFSFTFYFFKLANAAADTLRRFPQKHFDVSKRRRWLKNSGGIRLYRDNFRVRPYGEPSTPGYDWLLLGERTARNPAQASRVGWRVPPQQVAGTIHITKNDNPALADQSNREGIMNERAFSTFREIVMGLLREFEKDRAYILSQFSVAYDLDNPEAKDIEEGRKIAEQVLQEAPPPEDQAPPSSDKERGSSGPSKQKPDPKLRQVSQAYDSEVKKNETLRDNLQVMRGMATLGTVLVSFTHELKQIRANIDSRSERLSNAVLEVADQTKMSDIGEIENPLRIIERLRRQDEKVSRWVTFALSAVSPAKRRRRVIDLGDYLKGLGTYWDDFLRSRSINLTPNAEKGANLNLLAHEIDLDSVFYNLINNSVEALVKPGPENKREIFIDAANPDNGWIEVRYRDTGPGLSDEFNLPEDIFQFGISSKKEEASGDASGTGLGMWLLRNVVDDYRGAVSLRSALGEPGFALTIRFPAYKAEG</sequence>
<reference evidence="11 12" key="1">
    <citation type="submission" date="2019-07" db="EMBL/GenBank/DDBJ databases">
        <title>Whole genome shotgun sequence of Gluconobacter wancherniae NBRC 103581.</title>
        <authorList>
            <person name="Hosoyama A."/>
            <person name="Uohara A."/>
            <person name="Ohji S."/>
            <person name="Ichikawa N."/>
        </authorList>
    </citation>
    <scope>NUCLEOTIDE SEQUENCE [LARGE SCALE GENOMIC DNA]</scope>
    <source>
        <strain evidence="11 12">NBRC 103581</strain>
    </source>
</reference>
<keyword evidence="7" id="KW-0067">ATP-binding</keyword>
<dbReference type="Gene3D" id="3.30.565.10">
    <property type="entry name" value="Histidine kinase-like ATPase, C-terminal domain"/>
    <property type="match status" value="2"/>
</dbReference>
<keyword evidence="8" id="KW-0902">Two-component regulatory system</keyword>
<dbReference type="PANTHER" id="PTHR43065">
    <property type="entry name" value="SENSOR HISTIDINE KINASE"/>
    <property type="match status" value="1"/>
</dbReference>
<dbReference type="InterPro" id="IPR036890">
    <property type="entry name" value="HATPase_C_sf"/>
</dbReference>
<evidence type="ECO:0000259" key="10">
    <source>
        <dbReference type="PROSITE" id="PS50109"/>
    </source>
</evidence>
<dbReference type="AlphaFoldDB" id="A0A511B175"/>
<name>A0A511B175_9PROT</name>
<evidence type="ECO:0000313" key="11">
    <source>
        <dbReference type="EMBL" id="GEK93552.1"/>
    </source>
</evidence>
<evidence type="ECO:0000256" key="3">
    <source>
        <dbReference type="ARBA" id="ARBA00022553"/>
    </source>
</evidence>
<evidence type="ECO:0000256" key="6">
    <source>
        <dbReference type="ARBA" id="ARBA00022777"/>
    </source>
</evidence>
<proteinExistence type="predicted"/>
<keyword evidence="3" id="KW-0597">Phosphoprotein</keyword>
<accession>A0A511B175</accession>
<evidence type="ECO:0000256" key="8">
    <source>
        <dbReference type="ARBA" id="ARBA00023012"/>
    </source>
</evidence>
<dbReference type="OrthoDB" id="9816482at2"/>
<dbReference type="EC" id="2.7.13.3" evidence="2"/>
<dbReference type="RefSeq" id="WP_146795132.1">
    <property type="nucleotide sequence ID" value="NZ_BARC01000013.1"/>
</dbReference>
<dbReference type="PROSITE" id="PS50109">
    <property type="entry name" value="HIS_KIN"/>
    <property type="match status" value="1"/>
</dbReference>
<evidence type="ECO:0000313" key="12">
    <source>
        <dbReference type="Proteomes" id="UP000321230"/>
    </source>
</evidence>
<feature type="region of interest" description="Disordered" evidence="9">
    <location>
        <begin position="544"/>
        <end position="586"/>
    </location>
</feature>
<dbReference type="PANTHER" id="PTHR43065:SF10">
    <property type="entry name" value="PEROXIDE STRESS-ACTIVATED HISTIDINE KINASE MAK3"/>
    <property type="match status" value="1"/>
</dbReference>
<organism evidence="11 12">
    <name type="scientific">Gluconobacter wancherniae NBRC 103581</name>
    <dbReference type="NCBI Taxonomy" id="656744"/>
    <lineage>
        <taxon>Bacteria</taxon>
        <taxon>Pseudomonadati</taxon>
        <taxon>Pseudomonadota</taxon>
        <taxon>Alphaproteobacteria</taxon>
        <taxon>Acetobacterales</taxon>
        <taxon>Acetobacteraceae</taxon>
        <taxon>Gluconobacter</taxon>
    </lineage>
</organism>
<gene>
    <name evidence="11" type="ORF">GWA01_13220</name>
</gene>
<dbReference type="GO" id="GO:0005524">
    <property type="term" value="F:ATP binding"/>
    <property type="evidence" value="ECO:0007669"/>
    <property type="project" value="UniProtKB-KW"/>
</dbReference>
<keyword evidence="4" id="KW-0808">Transferase</keyword>
<dbReference type="Proteomes" id="UP000321230">
    <property type="component" value="Unassembled WGS sequence"/>
</dbReference>
<keyword evidence="6" id="KW-0418">Kinase</keyword>
<comment type="caution">
    <text evidence="11">The sequence shown here is derived from an EMBL/GenBank/DDBJ whole genome shotgun (WGS) entry which is preliminary data.</text>
</comment>
<evidence type="ECO:0000256" key="7">
    <source>
        <dbReference type="ARBA" id="ARBA00022840"/>
    </source>
</evidence>
<protein>
    <recommendedName>
        <fullName evidence="2">histidine kinase</fullName>
        <ecNumber evidence="2">2.7.13.3</ecNumber>
    </recommendedName>
</protein>
<keyword evidence="12" id="KW-1185">Reference proteome</keyword>
<evidence type="ECO:0000256" key="2">
    <source>
        <dbReference type="ARBA" id="ARBA00012438"/>
    </source>
</evidence>
<dbReference type="SUPFAM" id="SSF55874">
    <property type="entry name" value="ATPase domain of HSP90 chaperone/DNA topoisomerase II/histidine kinase"/>
    <property type="match status" value="2"/>
</dbReference>
<dbReference type="EMBL" id="BJUZ01000001">
    <property type="protein sequence ID" value="GEK93552.1"/>
    <property type="molecule type" value="Genomic_DNA"/>
</dbReference>
<evidence type="ECO:0000256" key="5">
    <source>
        <dbReference type="ARBA" id="ARBA00022741"/>
    </source>
</evidence>
<evidence type="ECO:0000256" key="4">
    <source>
        <dbReference type="ARBA" id="ARBA00022679"/>
    </source>
</evidence>